<keyword evidence="1" id="KW-1133">Transmembrane helix</keyword>
<proteinExistence type="inferred from homology"/>
<feature type="transmembrane region" description="Helical" evidence="1">
    <location>
        <begin position="169"/>
        <end position="186"/>
    </location>
</feature>
<dbReference type="InterPro" id="IPR003744">
    <property type="entry name" value="YhhQ"/>
</dbReference>
<dbReference type="PANTHER" id="PTHR34300">
    <property type="entry name" value="QUEUOSINE PRECURSOR TRANSPORTER-RELATED"/>
    <property type="match status" value="1"/>
</dbReference>
<dbReference type="Pfam" id="PF02592">
    <property type="entry name" value="Vut_1"/>
    <property type="match status" value="1"/>
</dbReference>
<name>A0A1M7PPD0_9BACI</name>
<comment type="subcellular location">
    <subcellularLocation>
        <location evidence="1">Cell membrane</location>
        <topology evidence="1">Multi-pass membrane protein</topology>
    </subcellularLocation>
</comment>
<feature type="transmembrane region" description="Helical" evidence="1">
    <location>
        <begin position="30"/>
        <end position="46"/>
    </location>
</feature>
<feature type="transmembrane region" description="Helical" evidence="1">
    <location>
        <begin position="6"/>
        <end position="25"/>
    </location>
</feature>
<keyword evidence="3" id="KW-1185">Reference proteome</keyword>
<protein>
    <recommendedName>
        <fullName evidence="1">Probable queuosine precursor transporter</fullName>
        <shortName evidence="1">Q precursor transporter</shortName>
    </recommendedName>
</protein>
<evidence type="ECO:0000313" key="2">
    <source>
        <dbReference type="EMBL" id="SHN19007.1"/>
    </source>
</evidence>
<feature type="transmembrane region" description="Helical" evidence="1">
    <location>
        <begin position="192"/>
        <end position="217"/>
    </location>
</feature>
<feature type="transmembrane region" description="Helical" evidence="1">
    <location>
        <begin position="85"/>
        <end position="104"/>
    </location>
</feature>
<evidence type="ECO:0000313" key="3">
    <source>
        <dbReference type="Proteomes" id="UP000184184"/>
    </source>
</evidence>
<keyword evidence="1" id="KW-1003">Cell membrane</keyword>
<keyword evidence="1" id="KW-0472">Membrane</keyword>
<dbReference type="STRING" id="1027249.SAMN05216179_2388"/>
<dbReference type="GO" id="GO:0022857">
    <property type="term" value="F:transmembrane transporter activity"/>
    <property type="evidence" value="ECO:0007669"/>
    <property type="project" value="UniProtKB-UniRule"/>
</dbReference>
<dbReference type="HAMAP" id="MF_02088">
    <property type="entry name" value="Q_prec_transport"/>
    <property type="match status" value="1"/>
</dbReference>
<comment type="function">
    <text evidence="1">Involved in the import of queuosine (Q) precursors, required for Q precursor salvage.</text>
</comment>
<accession>A0A1M7PPD0</accession>
<keyword evidence="1" id="KW-0812">Transmembrane</keyword>
<sequence>MENELLWLIFALINFALLIVMYRLFGKAGLFVWIGMSTVLANIQVLKAVEMVGLVATLGNITYGTVFLATDILNENHGKKEAKKAVWMGFSSLLIMTIVMQVAIRFTPHADDFAQGALETIFELIPNIAIGSMLAYVVSQYLDVWIYGKLKQLLPSNKHLWIRNNGSTMISQFVDTLIFCSIAFYSEYEFDVWLSILFTTYVIKFVVSALDTPFLYIAKRMKPKLKENV</sequence>
<gene>
    <name evidence="2" type="ORF">SAMN05216179_2388</name>
</gene>
<reference evidence="2 3" key="1">
    <citation type="submission" date="2016-11" db="EMBL/GenBank/DDBJ databases">
        <authorList>
            <person name="Jaros S."/>
            <person name="Januszkiewicz K."/>
            <person name="Wedrychowicz H."/>
        </authorList>
    </citation>
    <scope>NUCLEOTIDE SEQUENCE [LARGE SCALE GENOMIC DNA]</scope>
    <source>
        <strain evidence="2 3">CGMCC 1.10681</strain>
    </source>
</reference>
<dbReference type="AlphaFoldDB" id="A0A1M7PPD0"/>
<feature type="transmembrane region" description="Helical" evidence="1">
    <location>
        <begin position="124"/>
        <end position="148"/>
    </location>
</feature>
<keyword evidence="1" id="KW-0813">Transport</keyword>
<organism evidence="2 3">
    <name type="scientific">Gracilibacillus kekensis</name>
    <dbReference type="NCBI Taxonomy" id="1027249"/>
    <lineage>
        <taxon>Bacteria</taxon>
        <taxon>Bacillati</taxon>
        <taxon>Bacillota</taxon>
        <taxon>Bacilli</taxon>
        <taxon>Bacillales</taxon>
        <taxon>Bacillaceae</taxon>
        <taxon>Gracilibacillus</taxon>
    </lineage>
</organism>
<dbReference type="PANTHER" id="PTHR34300:SF2">
    <property type="entry name" value="QUEUOSINE PRECURSOR TRANSPORTER-RELATED"/>
    <property type="match status" value="1"/>
</dbReference>
<dbReference type="Proteomes" id="UP000184184">
    <property type="component" value="Unassembled WGS sequence"/>
</dbReference>
<dbReference type="NCBIfam" id="TIGR00697">
    <property type="entry name" value="queuosine precursor transporter"/>
    <property type="match status" value="1"/>
</dbReference>
<dbReference type="EMBL" id="FRCZ01000004">
    <property type="protein sequence ID" value="SHN19007.1"/>
    <property type="molecule type" value="Genomic_DNA"/>
</dbReference>
<feature type="transmembrane region" description="Helical" evidence="1">
    <location>
        <begin position="52"/>
        <end position="73"/>
    </location>
</feature>
<dbReference type="GO" id="GO:0005886">
    <property type="term" value="C:plasma membrane"/>
    <property type="evidence" value="ECO:0007669"/>
    <property type="project" value="UniProtKB-SubCell"/>
</dbReference>
<evidence type="ECO:0000256" key="1">
    <source>
        <dbReference type="HAMAP-Rule" id="MF_02088"/>
    </source>
</evidence>
<dbReference type="RefSeq" id="WP_073202066.1">
    <property type="nucleotide sequence ID" value="NZ_FRCZ01000004.1"/>
</dbReference>
<comment type="similarity">
    <text evidence="1">Belongs to the vitamin uptake transporter (VUT/ECF) (TC 2.A.88) family. Q precursor transporter subfamily.</text>
</comment>